<dbReference type="NCBIfam" id="TIGR02593">
    <property type="entry name" value="CRISPR_cas5"/>
    <property type="match status" value="1"/>
</dbReference>
<organism evidence="2">
    <name type="scientific">Streptomyces virginiae</name>
    <name type="common">Streptomyces cinnamonensis</name>
    <dbReference type="NCBI Taxonomy" id="1961"/>
    <lineage>
        <taxon>Bacteria</taxon>
        <taxon>Bacillati</taxon>
        <taxon>Actinomycetota</taxon>
        <taxon>Actinomycetes</taxon>
        <taxon>Kitasatosporales</taxon>
        <taxon>Streptomycetaceae</taxon>
        <taxon>Streptomyces</taxon>
    </lineage>
</organism>
<sequence>MTGTEVTALQITVTAPVVSFRNPLYAGVQVTLPCPPPATVGGLLAAAAGGWEQVNPELRFAMAFHAGGKAVDLETYHPLDASGKKASPAPRNREFLTAAELTVWLVDDPEGWQRRLRRPVWPLRLGRSQDLVGIRTGLVPLRAEPGEQRSAVVPETAGRMGTLLRLPTAVSGGRDRTRWDSYRFDSSGRSDHVVVGGWSTAGGQAVILLPSAHPDTVARS</sequence>
<reference evidence="2" key="1">
    <citation type="submission" date="2016-11" db="EMBL/GenBank/DDBJ databases">
        <title>New genome editing tools, from a type I-B-sv CRISPR-Cas system in Streptomyces virginiae IBL14.</title>
        <authorList>
            <person name="Tong W.-Y."/>
        </authorList>
    </citation>
    <scope>NUCLEOTIDE SEQUENCE</scope>
    <source>
        <strain evidence="2">IBL14</strain>
    </source>
</reference>
<protein>
    <submittedName>
        <fullName evidence="2">Cas5</fullName>
    </submittedName>
</protein>
<dbReference type="AlphaFoldDB" id="A0A2D1GTH9"/>
<dbReference type="CDD" id="cd09693">
    <property type="entry name" value="Cas5_I"/>
    <property type="match status" value="1"/>
</dbReference>
<dbReference type="GO" id="GO:0043571">
    <property type="term" value="P:maintenance of CRISPR repeat elements"/>
    <property type="evidence" value="ECO:0007669"/>
    <property type="project" value="InterPro"/>
</dbReference>
<accession>A0A2D1GTH9</accession>
<dbReference type="GO" id="GO:0051607">
    <property type="term" value="P:defense response to virus"/>
    <property type="evidence" value="ECO:0007669"/>
    <property type="project" value="UniProtKB-KW"/>
</dbReference>
<evidence type="ECO:0000313" key="2">
    <source>
        <dbReference type="EMBL" id="ATN96372.1"/>
    </source>
</evidence>
<dbReference type="Gene3D" id="3.30.70.2660">
    <property type="match status" value="1"/>
</dbReference>
<dbReference type="InterPro" id="IPR021124">
    <property type="entry name" value="CRISPR-assoc_prot_Cas5"/>
</dbReference>
<keyword evidence="1" id="KW-0051">Antiviral defense</keyword>
<dbReference type="EMBL" id="KY176012">
    <property type="protein sequence ID" value="ATN96372.1"/>
    <property type="molecule type" value="Genomic_DNA"/>
</dbReference>
<dbReference type="Pfam" id="PF09704">
    <property type="entry name" value="Cas_Cas5d"/>
    <property type="match status" value="1"/>
</dbReference>
<name>A0A2D1GTH9_STRVG</name>
<evidence type="ECO:0000256" key="1">
    <source>
        <dbReference type="ARBA" id="ARBA00023118"/>
    </source>
</evidence>
<proteinExistence type="predicted"/>
<dbReference type="InterPro" id="IPR013422">
    <property type="entry name" value="CRISPR-assoc_prot_Cas5_N"/>
</dbReference>